<reference evidence="2" key="1">
    <citation type="submission" date="2021-01" db="EMBL/GenBank/DDBJ databases">
        <authorList>
            <consortium name="Aspergillus chevalieri M1 genome sequencing consortium"/>
            <person name="Kazuki M."/>
            <person name="Futagami T."/>
        </authorList>
    </citation>
    <scope>NUCLEOTIDE SEQUENCE</scope>
    <source>
        <strain evidence="2">M1</strain>
    </source>
</reference>
<proteinExistence type="predicted"/>
<evidence type="ECO:0000256" key="1">
    <source>
        <dbReference type="SAM" id="MobiDB-lite"/>
    </source>
</evidence>
<reference evidence="2" key="2">
    <citation type="submission" date="2021-02" db="EMBL/GenBank/DDBJ databases">
        <title>Aspergillus chevalieri M1 genome sequence.</title>
        <authorList>
            <person name="Kadooka C."/>
            <person name="Mori K."/>
            <person name="Futagami T."/>
        </authorList>
    </citation>
    <scope>NUCLEOTIDE SEQUENCE</scope>
    <source>
        <strain evidence="2">M1</strain>
    </source>
</reference>
<dbReference type="RefSeq" id="XP_043133557.1">
    <property type="nucleotide sequence ID" value="XM_043284802.1"/>
</dbReference>
<gene>
    <name evidence="2" type="ORF">ACHE_20493A</name>
</gene>
<accession>A0A7R7VHW9</accession>
<dbReference type="KEGG" id="ache:ACHE_20493A"/>
<dbReference type="GeneID" id="66979394"/>
<organism evidence="2 3">
    <name type="scientific">Aspergillus chevalieri</name>
    <name type="common">Eurotium chevalieri</name>
    <dbReference type="NCBI Taxonomy" id="182096"/>
    <lineage>
        <taxon>Eukaryota</taxon>
        <taxon>Fungi</taxon>
        <taxon>Dikarya</taxon>
        <taxon>Ascomycota</taxon>
        <taxon>Pezizomycotina</taxon>
        <taxon>Eurotiomycetes</taxon>
        <taxon>Eurotiomycetidae</taxon>
        <taxon>Eurotiales</taxon>
        <taxon>Aspergillaceae</taxon>
        <taxon>Aspergillus</taxon>
        <taxon>Aspergillus subgen. Aspergillus</taxon>
    </lineage>
</organism>
<feature type="compositionally biased region" description="Basic and acidic residues" evidence="1">
    <location>
        <begin position="40"/>
        <end position="50"/>
    </location>
</feature>
<feature type="compositionally biased region" description="Polar residues" evidence="1">
    <location>
        <begin position="58"/>
        <end position="72"/>
    </location>
</feature>
<keyword evidence="3" id="KW-1185">Reference proteome</keyword>
<feature type="region of interest" description="Disordered" evidence="1">
    <location>
        <begin position="40"/>
        <end position="80"/>
    </location>
</feature>
<name>A0A7R7VHW9_ASPCH</name>
<evidence type="ECO:0000313" key="2">
    <source>
        <dbReference type="EMBL" id="BCR85035.1"/>
    </source>
</evidence>
<dbReference type="AlphaFoldDB" id="A0A7R7VHW9"/>
<protein>
    <submittedName>
        <fullName evidence="2">Uncharacterized protein</fullName>
    </submittedName>
</protein>
<dbReference type="EMBL" id="AP024417">
    <property type="protein sequence ID" value="BCR85035.1"/>
    <property type="molecule type" value="Genomic_DNA"/>
</dbReference>
<evidence type="ECO:0000313" key="3">
    <source>
        <dbReference type="Proteomes" id="UP000637239"/>
    </source>
</evidence>
<sequence>MAHTKSSAAAFPGSFLQPSSFILAEVFYEDESQVEKEARSSFKEKAKKDESEIEVNDSPLSTSVSCDRSTLNAEHDNFDA</sequence>
<dbReference type="Proteomes" id="UP000637239">
    <property type="component" value="Chromosome 2"/>
</dbReference>